<gene>
    <name evidence="2" type="ORF">SAMN05216271_3590</name>
</gene>
<dbReference type="STRING" id="472181.SAMN05216271_3590"/>
<dbReference type="PANTHER" id="PTHR15032:SF4">
    <property type="entry name" value="N-ACYL-PHOSPHATIDYLETHANOLAMINE-HYDROLYZING PHOSPHOLIPASE D"/>
    <property type="match status" value="1"/>
</dbReference>
<evidence type="ECO:0000313" key="2">
    <source>
        <dbReference type="EMBL" id="SDT10132.1"/>
    </source>
</evidence>
<dbReference type="EMBL" id="LT629763">
    <property type="protein sequence ID" value="SDT10132.1"/>
    <property type="molecule type" value="Genomic_DNA"/>
</dbReference>
<sequence>MKQGDSNGSSTDDTKASRRYADWRPLRLISVLTSLVATARAALTGVLRPALPVYPESAQFRGDRFRNKTSRAPMGWRQGVAVWRDFIFNKPDGTVPDRVIPVQPLTREDLLTAPDNSVWRLGHSSLVFKLNGEFWLTDPVFSQRASPVQWAGPKRFHAPPISIEALPPIKVVVLSHNHYDHLDHAAICQLQHKVEQFIMPLGVGATLVRWGVPPGKVRELDWWDELSIAGVQATATPAQHFSGRGLSDGNRTLWCSWVLKSGDLTVFFSGDTGYFDGFHEIGERHGPFDIAFLETGAYNPRWQYVHMLPQQTLQAFLDLKARWLYPIHNGTFDLSMHTWDDPFEQISRLAQEHAVALATPQMGEPLNMADPHAGSAWWRER</sequence>
<dbReference type="InterPro" id="IPR036866">
    <property type="entry name" value="RibonucZ/Hydroxyglut_hydro"/>
</dbReference>
<dbReference type="Gene3D" id="3.60.15.10">
    <property type="entry name" value="Ribonuclease Z/Hydroxyacylglutathione hydrolase-like"/>
    <property type="match status" value="1"/>
</dbReference>
<name>A0A1H1XLQ1_9GAMM</name>
<dbReference type="AlphaFoldDB" id="A0A1H1XLQ1"/>
<protein>
    <submittedName>
        <fullName evidence="2">L-ascorbate metabolism protein UlaG, beta-lactamase superfamily</fullName>
    </submittedName>
</protein>
<dbReference type="Proteomes" id="UP000243413">
    <property type="component" value="Chromosome I"/>
</dbReference>
<feature type="domain" description="Metallo-beta-lactamase" evidence="1">
    <location>
        <begin position="136"/>
        <end position="328"/>
    </location>
</feature>
<dbReference type="PANTHER" id="PTHR15032">
    <property type="entry name" value="N-ACYL-PHOSPHATIDYLETHANOLAMINE-HYDROLYZING PHOSPHOLIPASE D"/>
    <property type="match status" value="1"/>
</dbReference>
<reference evidence="3" key="1">
    <citation type="submission" date="2016-10" db="EMBL/GenBank/DDBJ databases">
        <authorList>
            <person name="Varghese N."/>
            <person name="Submissions S."/>
        </authorList>
    </citation>
    <scope>NUCLEOTIDE SEQUENCE [LARGE SCALE GENOMIC DNA]</scope>
    <source>
        <strain evidence="3">JCM 14963</strain>
    </source>
</reference>
<dbReference type="SUPFAM" id="SSF56281">
    <property type="entry name" value="Metallo-hydrolase/oxidoreductase"/>
    <property type="match status" value="1"/>
</dbReference>
<dbReference type="GO" id="GO:0005737">
    <property type="term" value="C:cytoplasm"/>
    <property type="evidence" value="ECO:0007669"/>
    <property type="project" value="TreeGrafter"/>
</dbReference>
<organism evidence="2 3">
    <name type="scientific">Halopseudomonas sabulinigri</name>
    <dbReference type="NCBI Taxonomy" id="472181"/>
    <lineage>
        <taxon>Bacteria</taxon>
        <taxon>Pseudomonadati</taxon>
        <taxon>Pseudomonadota</taxon>
        <taxon>Gammaproteobacteria</taxon>
        <taxon>Pseudomonadales</taxon>
        <taxon>Pseudomonadaceae</taxon>
        <taxon>Halopseudomonas</taxon>
    </lineage>
</organism>
<dbReference type="InterPro" id="IPR001279">
    <property type="entry name" value="Metallo-B-lactamas"/>
</dbReference>
<dbReference type="OrthoDB" id="9805728at2"/>
<evidence type="ECO:0000259" key="1">
    <source>
        <dbReference type="Pfam" id="PF12706"/>
    </source>
</evidence>
<dbReference type="Pfam" id="PF12706">
    <property type="entry name" value="Lactamase_B_2"/>
    <property type="match status" value="1"/>
</dbReference>
<proteinExistence type="predicted"/>
<evidence type="ECO:0000313" key="3">
    <source>
        <dbReference type="Proteomes" id="UP000243413"/>
    </source>
</evidence>
<accession>A0A1H1XLQ1</accession>